<dbReference type="PANTHER" id="PTHR47331">
    <property type="entry name" value="PHD-TYPE DOMAIN-CONTAINING PROTEIN"/>
    <property type="match status" value="1"/>
</dbReference>
<organism evidence="2 3">
    <name type="scientific">Ignelater luminosus</name>
    <name type="common">Cucubano</name>
    <name type="synonym">Pyrophorus luminosus</name>
    <dbReference type="NCBI Taxonomy" id="2038154"/>
    <lineage>
        <taxon>Eukaryota</taxon>
        <taxon>Metazoa</taxon>
        <taxon>Ecdysozoa</taxon>
        <taxon>Arthropoda</taxon>
        <taxon>Hexapoda</taxon>
        <taxon>Insecta</taxon>
        <taxon>Pterygota</taxon>
        <taxon>Neoptera</taxon>
        <taxon>Endopterygota</taxon>
        <taxon>Coleoptera</taxon>
        <taxon>Polyphaga</taxon>
        <taxon>Elateriformia</taxon>
        <taxon>Elateroidea</taxon>
        <taxon>Elateridae</taxon>
        <taxon>Agrypninae</taxon>
        <taxon>Pyrophorini</taxon>
        <taxon>Ignelater</taxon>
    </lineage>
</organism>
<feature type="domain" description="DUF5641" evidence="1">
    <location>
        <begin position="177"/>
        <end position="244"/>
    </location>
</feature>
<dbReference type="InterPro" id="IPR040676">
    <property type="entry name" value="DUF5641"/>
</dbReference>
<dbReference type="Pfam" id="PF18701">
    <property type="entry name" value="DUF5641"/>
    <property type="match status" value="1"/>
</dbReference>
<evidence type="ECO:0000313" key="2">
    <source>
        <dbReference type="EMBL" id="KAF2902560.1"/>
    </source>
</evidence>
<proteinExistence type="predicted"/>
<dbReference type="PANTHER" id="PTHR47331:SF5">
    <property type="entry name" value="RIBONUCLEASE H"/>
    <property type="match status" value="1"/>
</dbReference>
<comment type="caution">
    <text evidence="2">The sequence shown here is derived from an EMBL/GenBank/DDBJ whole genome shotgun (WGS) entry which is preliminary data.</text>
</comment>
<reference evidence="2" key="1">
    <citation type="submission" date="2019-08" db="EMBL/GenBank/DDBJ databases">
        <title>The genome of the North American firefly Photinus pyralis.</title>
        <authorList>
            <consortium name="Photinus pyralis genome working group"/>
            <person name="Fallon T.R."/>
            <person name="Sander Lower S.E."/>
            <person name="Weng J.-K."/>
        </authorList>
    </citation>
    <scope>NUCLEOTIDE SEQUENCE</scope>
    <source>
        <strain evidence="2">TRF0915ILg1</strain>
        <tissue evidence="2">Whole body</tissue>
    </source>
</reference>
<keyword evidence="3" id="KW-1185">Reference proteome</keyword>
<gene>
    <name evidence="2" type="ORF">ILUMI_03623</name>
</gene>
<sequence length="416" mass="47137">MDPDLITGRRFYSTTPEYEAPAQHKLKHNEKFSKTFLVWNGLISDPFLTIEWYRVSFKQNPVDLLSRGMSPKELLTSGLWFKGPLFLKSDISHIIHNDSTNRTPAQELPKAETSLLAVGIRNETEFNLQFLNKYSCFVKLLRVTAFILRFVKNCRCKLRSIKHTGNSLSMNELKEAKLTKWKHATVHKIQPGDMVIIKDDNFPPLQWRMGRAKEIFPDEDSAVRVVTVQTVQGEFKRAVNKLFVTNRQRNRFLKDLTLSTGAECLRSEKEDCSKLIMIQQTRQRSDFQGQTAYTREDIKEALVQAMAAFLQICVRRRGTVDSIAPSRLRLSPYRFATSAEDITRCLNGTLRQNVPVKWRPLRLTAAVVAKLACTKALRGSELPPASAGGSGLAAPISRSMESIAAGDRSMGDDNPF</sequence>
<dbReference type="AlphaFoldDB" id="A0A8K0DLE9"/>
<evidence type="ECO:0000313" key="3">
    <source>
        <dbReference type="Proteomes" id="UP000801492"/>
    </source>
</evidence>
<dbReference type="OrthoDB" id="8057024at2759"/>
<accession>A0A8K0DLE9</accession>
<dbReference type="Proteomes" id="UP000801492">
    <property type="component" value="Unassembled WGS sequence"/>
</dbReference>
<evidence type="ECO:0000259" key="1">
    <source>
        <dbReference type="Pfam" id="PF18701"/>
    </source>
</evidence>
<dbReference type="EMBL" id="VTPC01001256">
    <property type="protein sequence ID" value="KAF2902560.1"/>
    <property type="molecule type" value="Genomic_DNA"/>
</dbReference>
<name>A0A8K0DLE9_IGNLU</name>
<protein>
    <recommendedName>
        <fullName evidence="1">DUF5641 domain-containing protein</fullName>
    </recommendedName>
</protein>